<dbReference type="Gene3D" id="2.120.10.30">
    <property type="entry name" value="TolB, C-terminal domain"/>
    <property type="match status" value="1"/>
</dbReference>
<feature type="domain" description="OmpA-like" evidence="5">
    <location>
        <begin position="487"/>
        <end position="604"/>
    </location>
</feature>
<dbReference type="SUPFAM" id="SSF103088">
    <property type="entry name" value="OmpA-like"/>
    <property type="match status" value="2"/>
</dbReference>
<dbReference type="InterPro" id="IPR050330">
    <property type="entry name" value="Bact_OuterMem_StrucFunc"/>
</dbReference>
<dbReference type="InterPro" id="IPR036737">
    <property type="entry name" value="OmpA-like_sf"/>
</dbReference>
<dbReference type="CDD" id="cd15482">
    <property type="entry name" value="Sialidase_non-viral"/>
    <property type="match status" value="1"/>
</dbReference>
<dbReference type="InterPro" id="IPR006664">
    <property type="entry name" value="OMP_bac"/>
</dbReference>
<comment type="caution">
    <text evidence="6">The sequence shown here is derived from an EMBL/GenBank/DDBJ whole genome shotgun (WGS) entry which is preliminary data.</text>
</comment>
<evidence type="ECO:0000256" key="4">
    <source>
        <dbReference type="PROSITE-ProRule" id="PRU00473"/>
    </source>
</evidence>
<dbReference type="STRING" id="915059.NH26_15480"/>
<dbReference type="Gene3D" id="3.30.1330.60">
    <property type="entry name" value="OmpA-like domain"/>
    <property type="match status" value="2"/>
</dbReference>
<gene>
    <name evidence="6" type="ORF">NH26_15480</name>
</gene>
<accession>A0A1S1Z344</accession>
<feature type="domain" description="OmpA-like" evidence="5">
    <location>
        <begin position="625"/>
        <end position="742"/>
    </location>
</feature>
<name>A0A1S1Z344_FLAPC</name>
<dbReference type="PANTHER" id="PTHR30329:SF21">
    <property type="entry name" value="LIPOPROTEIN YIAD-RELATED"/>
    <property type="match status" value="1"/>
</dbReference>
<dbReference type="Pfam" id="PF00691">
    <property type="entry name" value="OmpA"/>
    <property type="match status" value="2"/>
</dbReference>
<dbReference type="InterPro" id="IPR006665">
    <property type="entry name" value="OmpA-like"/>
</dbReference>
<dbReference type="CDD" id="cd07185">
    <property type="entry name" value="OmpA_C-like"/>
    <property type="match status" value="2"/>
</dbReference>
<evidence type="ECO:0000256" key="3">
    <source>
        <dbReference type="ARBA" id="ARBA00023237"/>
    </source>
</evidence>
<evidence type="ECO:0000313" key="6">
    <source>
        <dbReference type="EMBL" id="OHX67652.1"/>
    </source>
</evidence>
<comment type="subcellular location">
    <subcellularLocation>
        <location evidence="1">Cell outer membrane</location>
    </subcellularLocation>
</comment>
<evidence type="ECO:0000256" key="1">
    <source>
        <dbReference type="ARBA" id="ARBA00004442"/>
    </source>
</evidence>
<dbReference type="GO" id="GO:0009279">
    <property type="term" value="C:cell outer membrane"/>
    <property type="evidence" value="ECO:0007669"/>
    <property type="project" value="UniProtKB-SubCell"/>
</dbReference>
<keyword evidence="3" id="KW-0998">Cell outer membrane</keyword>
<evidence type="ECO:0000259" key="5">
    <source>
        <dbReference type="PROSITE" id="PS51123"/>
    </source>
</evidence>
<dbReference type="EMBL" id="JRYR02000001">
    <property type="protein sequence ID" value="OHX67652.1"/>
    <property type="molecule type" value="Genomic_DNA"/>
</dbReference>
<protein>
    <recommendedName>
        <fullName evidence="5">OmpA-like domain-containing protein</fullName>
    </recommendedName>
</protein>
<dbReference type="PANTHER" id="PTHR30329">
    <property type="entry name" value="STATOR ELEMENT OF FLAGELLAR MOTOR COMPLEX"/>
    <property type="match status" value="1"/>
</dbReference>
<dbReference type="InterPro" id="IPR011042">
    <property type="entry name" value="6-blade_b-propeller_TolB-like"/>
</dbReference>
<evidence type="ECO:0000313" key="7">
    <source>
        <dbReference type="Proteomes" id="UP000179797"/>
    </source>
</evidence>
<dbReference type="SUPFAM" id="SSF82171">
    <property type="entry name" value="DPP6 N-terminal domain-like"/>
    <property type="match status" value="1"/>
</dbReference>
<dbReference type="PROSITE" id="PS51123">
    <property type="entry name" value="OMPA_2"/>
    <property type="match status" value="2"/>
</dbReference>
<organism evidence="6 7">
    <name type="scientific">Flammeovirga pacifica</name>
    <dbReference type="NCBI Taxonomy" id="915059"/>
    <lineage>
        <taxon>Bacteria</taxon>
        <taxon>Pseudomonadati</taxon>
        <taxon>Bacteroidota</taxon>
        <taxon>Cytophagia</taxon>
        <taxon>Cytophagales</taxon>
        <taxon>Flammeovirgaceae</taxon>
        <taxon>Flammeovirga</taxon>
    </lineage>
</organism>
<dbReference type="Proteomes" id="UP000179797">
    <property type="component" value="Unassembled WGS sequence"/>
</dbReference>
<keyword evidence="2 4" id="KW-0472">Membrane</keyword>
<proteinExistence type="predicted"/>
<sequence>MKYDEFHHAEEVLKHVAEEGKSNEEWNYLMGYVYIHSPILNKSHALPYLERVSDFITYPELQRLKAISLQYNHQFKDAYDYYDNYLSTINTRDKKLIKEIELLKKQCLTSIDLMNDSLEMIIMNLGPEINSQYQDFAPVLSADEKTLIFTSRRPDSKGGDIDPIDGLYYEDVYIAHNDDEGEWQKANNIGNVVNTKGHDAAVGLSPSGNSLFLYRNTGSHSGDLFLSQWNGKDWSKPMELSKNVNSDNWETHATLTADGKSLYFTSNRTGKDTQGGKDIYVIHKEEDDTWGAPQNLGPVINTEYDEESPFIHPNGKILYFSSKGHNGMGGYDIYFSEWDENNTSWSTPQNIGYPINTAGDDIFYSISSDGQRGYFSSIREDSYGGQDIYVAMIPSKTVEAIALIGEVRDATSNNLVEAYLSVVENDTKEIVVSSSAEGGKYLLYLEPKHNYGFRIKQPEYLFHSKNINIKELDQYLEINDIVKLKRIAPQEREELNNIFFDENKNIHSNSEAELEDLSLFIKEVNDYKIGIHVHEAQSDNDSIEIFNLTQEKAEKIYKDLIARGVNADKLEAKGFGWQHPIATNKTKSGRLKNQRIEYVFLPKDVEEVVFVEVKEEEPLPELTPTLGEVLDVVGTIHFAFNSNAITSESYRVVEQIFDVMYRYPNLVIEVGGHTDNKGSATFNTILGEKRARAIVQQLVIMGIEKDRLTYKTYGFTQPIADNSTEEGRKKNRRISFTPLEFRN</sequence>
<keyword evidence="7" id="KW-1185">Reference proteome</keyword>
<reference evidence="6 7" key="1">
    <citation type="journal article" date="2012" name="Int. J. Syst. Evol. Microbiol.">
        <title>Flammeovirga pacifica sp. nov., isolated from deep-sea sediment.</title>
        <authorList>
            <person name="Xu H."/>
            <person name="Fu Y."/>
            <person name="Yang N."/>
            <person name="Ding Z."/>
            <person name="Lai Q."/>
            <person name="Zeng R."/>
        </authorList>
    </citation>
    <scope>NUCLEOTIDE SEQUENCE [LARGE SCALE GENOMIC DNA]</scope>
    <source>
        <strain evidence="7">DSM 24597 / LMG 26175 / WPAGA1</strain>
    </source>
</reference>
<dbReference type="InterPro" id="IPR011659">
    <property type="entry name" value="WD40"/>
</dbReference>
<evidence type="ECO:0000256" key="2">
    <source>
        <dbReference type="ARBA" id="ARBA00023136"/>
    </source>
</evidence>
<dbReference type="PRINTS" id="PR01021">
    <property type="entry name" value="OMPADOMAIN"/>
</dbReference>
<dbReference type="AlphaFoldDB" id="A0A1S1Z344"/>
<dbReference type="Pfam" id="PF07676">
    <property type="entry name" value="PD40"/>
    <property type="match status" value="4"/>
</dbReference>